<dbReference type="EMBL" id="JALDAY010000006">
    <property type="protein sequence ID" value="MCI3273815.1"/>
    <property type="molecule type" value="Genomic_DNA"/>
</dbReference>
<name>A0ABS9Y9A7_9ACTN</name>
<gene>
    <name evidence="2" type="ORF">MQP27_22235</name>
</gene>
<evidence type="ECO:0000259" key="1">
    <source>
        <dbReference type="Pfam" id="PF00931"/>
    </source>
</evidence>
<proteinExistence type="predicted"/>
<dbReference type="Pfam" id="PF00931">
    <property type="entry name" value="NB-ARC"/>
    <property type="match status" value="1"/>
</dbReference>
<evidence type="ECO:0000313" key="2">
    <source>
        <dbReference type="EMBL" id="MCI3273815.1"/>
    </source>
</evidence>
<accession>A0ABS9Y9A7</accession>
<keyword evidence="3" id="KW-1185">Reference proteome</keyword>
<dbReference type="InterPro" id="IPR027417">
    <property type="entry name" value="P-loop_NTPase"/>
</dbReference>
<dbReference type="PANTHER" id="PTHR47691">
    <property type="entry name" value="REGULATOR-RELATED"/>
    <property type="match status" value="1"/>
</dbReference>
<dbReference type="PRINTS" id="PR00364">
    <property type="entry name" value="DISEASERSIST"/>
</dbReference>
<comment type="caution">
    <text evidence="2">The sequence shown here is derived from an EMBL/GenBank/DDBJ whole genome shotgun (WGS) entry which is preliminary data.</text>
</comment>
<organism evidence="2 3">
    <name type="scientific">Streptomyces cylindrosporus</name>
    <dbReference type="NCBI Taxonomy" id="2927583"/>
    <lineage>
        <taxon>Bacteria</taxon>
        <taxon>Bacillati</taxon>
        <taxon>Actinomycetota</taxon>
        <taxon>Actinomycetes</taxon>
        <taxon>Kitasatosporales</taxon>
        <taxon>Streptomycetaceae</taxon>
        <taxon>Streptomyces</taxon>
    </lineage>
</organism>
<dbReference type="SUPFAM" id="SSF52540">
    <property type="entry name" value="P-loop containing nucleoside triphosphate hydrolases"/>
    <property type="match status" value="1"/>
</dbReference>
<protein>
    <submittedName>
        <fullName evidence="2">NB-ARC domain-containing protein</fullName>
    </submittedName>
</protein>
<sequence>MNNRTDLALTVPSEAFLPFADIEARPGLGRLPDEPRIFEGREDELLAITRAFEEGAVIQALWGLGGVGKTTLASQWAVNHTAEYHPVWWIDGSSAESITAGLADIAHELRDVVAKWLSPEALRERAKEWLLTHRDWLLVLDNVNNPDDVRFLKAIARNRGRVLITTRLAAGWHDIGTAVPVRLLSEAAAVQLFTRIYEEKGPQDTSGVEELCAELGYLALAIQQAAAYCVLEEGMTAQLYLDKMAEAPDVMQQAPYEGRQLERTMAGVWEPSLDRLGDTPFAADVLRTLAWIPAHDPAFPTTRVPRAALESLGPRPAVLKALGRLAAHSLIGLDQEYVYVHRVVQSVVRTSRADSPHRSPELIRAAHERAAPVIAWTFPNDIGRPTTGGTR</sequence>
<feature type="domain" description="NB-ARC" evidence="1">
    <location>
        <begin position="58"/>
        <end position="195"/>
    </location>
</feature>
<evidence type="ECO:0000313" key="3">
    <source>
        <dbReference type="Proteomes" id="UP001165269"/>
    </source>
</evidence>
<dbReference type="Gene3D" id="3.40.50.300">
    <property type="entry name" value="P-loop containing nucleotide triphosphate hydrolases"/>
    <property type="match status" value="1"/>
</dbReference>
<dbReference type="PANTHER" id="PTHR47691:SF3">
    <property type="entry name" value="HTH-TYPE TRANSCRIPTIONAL REGULATOR RV0890C-RELATED"/>
    <property type="match status" value="1"/>
</dbReference>
<reference evidence="2" key="1">
    <citation type="submission" date="2022-03" db="EMBL/GenBank/DDBJ databases">
        <title>Streptomyces 7R015 and 7R016 isolated from Barleria lupulina in Thailand.</title>
        <authorList>
            <person name="Kanchanasin P."/>
            <person name="Phongsopitanun W."/>
            <person name="Tanasupawat S."/>
        </authorList>
    </citation>
    <scope>NUCLEOTIDE SEQUENCE</scope>
    <source>
        <strain evidence="2">7R015</strain>
    </source>
</reference>
<dbReference type="Proteomes" id="UP001165269">
    <property type="component" value="Unassembled WGS sequence"/>
</dbReference>
<dbReference type="RefSeq" id="WP_242767053.1">
    <property type="nucleotide sequence ID" value="NZ_JALDAY010000006.1"/>
</dbReference>
<dbReference type="InterPro" id="IPR002182">
    <property type="entry name" value="NB-ARC"/>
</dbReference>